<protein>
    <submittedName>
        <fullName evidence="2">Uncharacterized protein</fullName>
    </submittedName>
</protein>
<feature type="transmembrane region" description="Helical" evidence="1">
    <location>
        <begin position="12"/>
        <end position="32"/>
    </location>
</feature>
<name>X1MYE4_9ZZZZ</name>
<gene>
    <name evidence="2" type="ORF">S06H3_40347</name>
</gene>
<feature type="non-terminal residue" evidence="2">
    <location>
        <position position="1"/>
    </location>
</feature>
<reference evidence="2" key="1">
    <citation type="journal article" date="2014" name="Front. Microbiol.">
        <title>High frequency of phylogenetically diverse reductive dehalogenase-homologous genes in deep subseafloor sedimentary metagenomes.</title>
        <authorList>
            <person name="Kawai M."/>
            <person name="Futagami T."/>
            <person name="Toyoda A."/>
            <person name="Takaki Y."/>
            <person name="Nishi S."/>
            <person name="Hori S."/>
            <person name="Arai W."/>
            <person name="Tsubouchi T."/>
            <person name="Morono Y."/>
            <person name="Uchiyama I."/>
            <person name="Ito T."/>
            <person name="Fujiyama A."/>
            <person name="Inagaki F."/>
            <person name="Takami H."/>
        </authorList>
    </citation>
    <scope>NUCLEOTIDE SEQUENCE</scope>
    <source>
        <strain evidence="2">Expedition CK06-06</strain>
    </source>
</reference>
<organism evidence="2">
    <name type="scientific">marine sediment metagenome</name>
    <dbReference type="NCBI Taxonomy" id="412755"/>
    <lineage>
        <taxon>unclassified sequences</taxon>
        <taxon>metagenomes</taxon>
        <taxon>ecological metagenomes</taxon>
    </lineage>
</organism>
<sequence length="47" mass="5244">FNQELHKGPHVAPIMAASITTIAEITIVGFLYHGLPILFDIFYFPLS</sequence>
<dbReference type="EMBL" id="BARV01024755">
    <property type="protein sequence ID" value="GAI36752.1"/>
    <property type="molecule type" value="Genomic_DNA"/>
</dbReference>
<keyword evidence="1" id="KW-0812">Transmembrane</keyword>
<proteinExistence type="predicted"/>
<comment type="caution">
    <text evidence="2">The sequence shown here is derived from an EMBL/GenBank/DDBJ whole genome shotgun (WGS) entry which is preliminary data.</text>
</comment>
<evidence type="ECO:0000313" key="2">
    <source>
        <dbReference type="EMBL" id="GAI36752.1"/>
    </source>
</evidence>
<dbReference type="AlphaFoldDB" id="X1MYE4"/>
<keyword evidence="1" id="KW-1133">Transmembrane helix</keyword>
<accession>X1MYE4</accession>
<keyword evidence="1" id="KW-0472">Membrane</keyword>
<evidence type="ECO:0000256" key="1">
    <source>
        <dbReference type="SAM" id="Phobius"/>
    </source>
</evidence>